<dbReference type="AlphaFoldDB" id="A0A4Z2I6B8"/>
<gene>
    <name evidence="2" type="ORF">EYF80_017057</name>
</gene>
<proteinExistence type="predicted"/>
<evidence type="ECO:0000256" key="1">
    <source>
        <dbReference type="SAM" id="MobiDB-lite"/>
    </source>
</evidence>
<reference evidence="2 3" key="1">
    <citation type="submission" date="2019-03" db="EMBL/GenBank/DDBJ databases">
        <title>First draft genome of Liparis tanakae, snailfish: a comprehensive survey of snailfish specific genes.</title>
        <authorList>
            <person name="Kim W."/>
            <person name="Song I."/>
            <person name="Jeong J.-H."/>
            <person name="Kim D."/>
            <person name="Kim S."/>
            <person name="Ryu S."/>
            <person name="Song J.Y."/>
            <person name="Lee S.K."/>
        </authorList>
    </citation>
    <scope>NUCLEOTIDE SEQUENCE [LARGE SCALE GENOMIC DNA]</scope>
    <source>
        <tissue evidence="2">Muscle</tissue>
    </source>
</reference>
<accession>A0A4Z2I6B8</accession>
<feature type="region of interest" description="Disordered" evidence="1">
    <location>
        <begin position="11"/>
        <end position="35"/>
    </location>
</feature>
<organism evidence="2 3">
    <name type="scientific">Liparis tanakae</name>
    <name type="common">Tanaka's snailfish</name>
    <dbReference type="NCBI Taxonomy" id="230148"/>
    <lineage>
        <taxon>Eukaryota</taxon>
        <taxon>Metazoa</taxon>
        <taxon>Chordata</taxon>
        <taxon>Craniata</taxon>
        <taxon>Vertebrata</taxon>
        <taxon>Euteleostomi</taxon>
        <taxon>Actinopterygii</taxon>
        <taxon>Neopterygii</taxon>
        <taxon>Teleostei</taxon>
        <taxon>Neoteleostei</taxon>
        <taxon>Acanthomorphata</taxon>
        <taxon>Eupercaria</taxon>
        <taxon>Perciformes</taxon>
        <taxon>Cottioidei</taxon>
        <taxon>Cottales</taxon>
        <taxon>Liparidae</taxon>
        <taxon>Liparis</taxon>
    </lineage>
</organism>
<comment type="caution">
    <text evidence="2">The sequence shown here is derived from an EMBL/GenBank/DDBJ whole genome shotgun (WGS) entry which is preliminary data.</text>
</comment>
<name>A0A4Z2I6B8_9TELE</name>
<sequence>MRLSAVRVKEELSATWPRGPPGPLQRGDVGGKRHTASRRVHIEEYDTSTFSEWMDFNGDVIRNRIRPSDVEFTSLITQPPCNAYGSGYN</sequence>
<evidence type="ECO:0000313" key="2">
    <source>
        <dbReference type="EMBL" id="TNN72773.1"/>
    </source>
</evidence>
<dbReference type="Proteomes" id="UP000314294">
    <property type="component" value="Unassembled WGS sequence"/>
</dbReference>
<keyword evidence="3" id="KW-1185">Reference proteome</keyword>
<protein>
    <submittedName>
        <fullName evidence="2">Uncharacterized protein</fullName>
    </submittedName>
</protein>
<evidence type="ECO:0000313" key="3">
    <source>
        <dbReference type="Proteomes" id="UP000314294"/>
    </source>
</evidence>
<dbReference type="EMBL" id="SRLO01000133">
    <property type="protein sequence ID" value="TNN72773.1"/>
    <property type="molecule type" value="Genomic_DNA"/>
</dbReference>